<comment type="caution">
    <text evidence="2">The sequence shown here is derived from an EMBL/GenBank/DDBJ whole genome shotgun (WGS) entry which is preliminary data.</text>
</comment>
<name>A0A927E7L1_9HYPH</name>
<dbReference type="EMBL" id="JACXWY010000003">
    <property type="protein sequence ID" value="MBD3845205.1"/>
    <property type="molecule type" value="Genomic_DNA"/>
</dbReference>
<keyword evidence="3" id="KW-1185">Reference proteome</keyword>
<reference evidence="2" key="1">
    <citation type="submission" date="2020-09" db="EMBL/GenBank/DDBJ databases">
        <title>Bosea spartocytisi sp. nov. a root nodule endophyte of Spartocytisus supranubius in the high mountain ecosystem fo the Teide National Park (Canary Islands, Spain).</title>
        <authorList>
            <person name="Pulido-Suarez L."/>
            <person name="Peix A."/>
            <person name="Igual J.M."/>
            <person name="Socas-Perez N."/>
            <person name="Velazquez E."/>
            <person name="Flores-Felix J.D."/>
            <person name="Leon-Barrios M."/>
        </authorList>
    </citation>
    <scope>NUCLEOTIDE SEQUENCE</scope>
    <source>
        <strain evidence="2">SSUT16</strain>
    </source>
</reference>
<evidence type="ECO:0000256" key="1">
    <source>
        <dbReference type="SAM" id="MobiDB-lite"/>
    </source>
</evidence>
<accession>A0A927E7L1</accession>
<protein>
    <submittedName>
        <fullName evidence="2">Uncharacterized protein</fullName>
    </submittedName>
</protein>
<organism evidence="2 3">
    <name type="scientific">Bosea spartocytisi</name>
    <dbReference type="NCBI Taxonomy" id="2773451"/>
    <lineage>
        <taxon>Bacteria</taxon>
        <taxon>Pseudomonadati</taxon>
        <taxon>Pseudomonadota</taxon>
        <taxon>Alphaproteobacteria</taxon>
        <taxon>Hyphomicrobiales</taxon>
        <taxon>Boseaceae</taxon>
        <taxon>Bosea</taxon>
    </lineage>
</organism>
<proteinExistence type="predicted"/>
<gene>
    <name evidence="2" type="ORF">IED13_05825</name>
</gene>
<dbReference type="AlphaFoldDB" id="A0A927E7L1"/>
<sequence length="50" mass="5378">MAYGRNLAPQRRGRSQDGSNRKVLNGVSNAVLGEILGKVLSKVLGKVLEQ</sequence>
<feature type="region of interest" description="Disordered" evidence="1">
    <location>
        <begin position="1"/>
        <end position="22"/>
    </location>
</feature>
<dbReference type="Proteomes" id="UP000619295">
    <property type="component" value="Unassembled WGS sequence"/>
</dbReference>
<evidence type="ECO:0000313" key="3">
    <source>
        <dbReference type="Proteomes" id="UP000619295"/>
    </source>
</evidence>
<evidence type="ECO:0000313" key="2">
    <source>
        <dbReference type="EMBL" id="MBD3845205.1"/>
    </source>
</evidence>
<dbReference type="RefSeq" id="WP_210323521.1">
    <property type="nucleotide sequence ID" value="NZ_JACXWY010000003.1"/>
</dbReference>